<proteinExistence type="predicted"/>
<feature type="chain" id="PRO_5041341965" evidence="1">
    <location>
        <begin position="22"/>
        <end position="149"/>
    </location>
</feature>
<accession>A0AA48H4A1</accession>
<dbReference type="AlphaFoldDB" id="A0AA48H4A1"/>
<gene>
    <name evidence="2" type="ORF">METEAL_07720</name>
</gene>
<dbReference type="Proteomes" id="UP001238179">
    <property type="component" value="Chromosome"/>
</dbReference>
<dbReference type="RefSeq" id="WP_316414490.1">
    <property type="nucleotide sequence ID" value="NZ_AP027080.1"/>
</dbReference>
<dbReference type="EMBL" id="AP027080">
    <property type="protein sequence ID" value="BDU71598.1"/>
    <property type="molecule type" value="Genomic_DNA"/>
</dbReference>
<feature type="signal peptide" evidence="1">
    <location>
        <begin position="1"/>
        <end position="21"/>
    </location>
</feature>
<keyword evidence="3" id="KW-1185">Reference proteome</keyword>
<organism evidence="2 3">
    <name type="scientific">Mesoterricola silvestris</name>
    <dbReference type="NCBI Taxonomy" id="2927979"/>
    <lineage>
        <taxon>Bacteria</taxon>
        <taxon>Pseudomonadati</taxon>
        <taxon>Acidobacteriota</taxon>
        <taxon>Holophagae</taxon>
        <taxon>Holophagales</taxon>
        <taxon>Holophagaceae</taxon>
        <taxon>Mesoterricola</taxon>
    </lineage>
</organism>
<evidence type="ECO:0000256" key="1">
    <source>
        <dbReference type="SAM" id="SignalP"/>
    </source>
</evidence>
<name>A0AA48H4A1_9BACT</name>
<protein>
    <submittedName>
        <fullName evidence="2">Uncharacterized protein</fullName>
    </submittedName>
</protein>
<dbReference type="KEGG" id="msil:METEAL_07720"/>
<keyword evidence="1" id="KW-0732">Signal</keyword>
<reference evidence="3" key="1">
    <citation type="journal article" date="2023" name="Int. J. Syst. Evol. Microbiol.">
        <title>Mesoterricola silvestris gen. nov., sp. nov., Mesoterricola sediminis sp. nov., Geothrix oryzae sp. nov., Geothrix edaphica sp. nov., Geothrix rubra sp. nov., and Geothrix limicola sp. nov., six novel members of Acidobacteriota isolated from soils.</title>
        <authorList>
            <person name="Itoh H."/>
            <person name="Sugisawa Y."/>
            <person name="Mise K."/>
            <person name="Xu Z."/>
            <person name="Kuniyasu M."/>
            <person name="Ushijima N."/>
            <person name="Kawano K."/>
            <person name="Kobayashi E."/>
            <person name="Shiratori Y."/>
            <person name="Masuda Y."/>
            <person name="Senoo K."/>
        </authorList>
    </citation>
    <scope>NUCLEOTIDE SEQUENCE [LARGE SCALE GENOMIC DNA]</scope>
    <source>
        <strain evidence="3">W79</strain>
    </source>
</reference>
<evidence type="ECO:0000313" key="3">
    <source>
        <dbReference type="Proteomes" id="UP001238179"/>
    </source>
</evidence>
<sequence length="149" mass="16018">MRLLPLVLATLPLLSAPSRRALDVALRVDAPKAVARGFAPPFQVEVAFVAENPGLGAVTFSGRCPWEDPSRPLGHRWKSGLVLEAMPRARALRNIRYLVTDRAGRTVAAFNGADARIHAESLKGILLHLTVGTLGEPGAAVTHIVELEF</sequence>
<evidence type="ECO:0000313" key="2">
    <source>
        <dbReference type="EMBL" id="BDU71598.1"/>
    </source>
</evidence>